<dbReference type="PROSITE" id="PS51219">
    <property type="entry name" value="DPCK"/>
    <property type="match status" value="1"/>
</dbReference>
<proteinExistence type="inferred from homology"/>
<protein>
    <submittedName>
        <fullName evidence="3">CIC11C00000002168</fullName>
    </submittedName>
</protein>
<dbReference type="NCBIfam" id="TIGR00152">
    <property type="entry name" value="dephospho-CoA kinase"/>
    <property type="match status" value="1"/>
</dbReference>
<keyword evidence="2" id="KW-0067">ATP-binding</keyword>
<dbReference type="STRING" id="45354.A0A1L0B7E6"/>
<sequence length="241" mass="26865">MLVIGLTGGIASGKSTVSKDFRNLGLLVVDADVIAREVVEPGKKAYKQVVEAFQNDVPDLVHEDKTLNRPALGRAVFGKKDKLAILNKIVHGAVKKEIARQLLTLYAKGHGLVVLDVPLLYESGLHYICGATVTVSCLKDLQLKRLLERNPELSEDDCRKRIDSQLSSEERNIRADIVIENIGTLEELHRRVTEVTKECIPSKFWVVADLFPPFGAANAVLTIAYRAFQDYRRVSQFKKSK</sequence>
<dbReference type="OrthoDB" id="247245at2759"/>
<dbReference type="PANTHER" id="PTHR10695:SF46">
    <property type="entry name" value="BIFUNCTIONAL COENZYME A SYNTHASE-RELATED"/>
    <property type="match status" value="1"/>
</dbReference>
<evidence type="ECO:0000256" key="1">
    <source>
        <dbReference type="ARBA" id="ARBA00022741"/>
    </source>
</evidence>
<gene>
    <name evidence="3" type="ORF">SAMEA4029010_CIC11G00000002168</name>
</gene>
<evidence type="ECO:0000313" key="3">
    <source>
        <dbReference type="EMBL" id="SGZ46754.1"/>
    </source>
</evidence>
<dbReference type="SUPFAM" id="SSF52540">
    <property type="entry name" value="P-loop containing nucleoside triphosphate hydrolases"/>
    <property type="match status" value="1"/>
</dbReference>
<dbReference type="Proteomes" id="UP000182334">
    <property type="component" value="Chromosome I"/>
</dbReference>
<keyword evidence="4" id="KW-1185">Reference proteome</keyword>
<dbReference type="Gene3D" id="3.40.50.300">
    <property type="entry name" value="P-loop containing nucleotide triphosphate hydrolases"/>
    <property type="match status" value="1"/>
</dbReference>
<organism evidence="3 4">
    <name type="scientific">Sungouiella intermedia</name>
    <dbReference type="NCBI Taxonomy" id="45354"/>
    <lineage>
        <taxon>Eukaryota</taxon>
        <taxon>Fungi</taxon>
        <taxon>Dikarya</taxon>
        <taxon>Ascomycota</taxon>
        <taxon>Saccharomycotina</taxon>
        <taxon>Pichiomycetes</taxon>
        <taxon>Metschnikowiaceae</taxon>
        <taxon>Sungouiella</taxon>
    </lineage>
</organism>
<dbReference type="AlphaFoldDB" id="A0A1L0B7E6"/>
<dbReference type="InterPro" id="IPR001977">
    <property type="entry name" value="Depp_CoAkinase"/>
</dbReference>
<dbReference type="PANTHER" id="PTHR10695">
    <property type="entry name" value="DEPHOSPHO-COA KINASE-RELATED"/>
    <property type="match status" value="1"/>
</dbReference>
<accession>A0A1L0B7E6</accession>
<dbReference type="GO" id="GO:0004140">
    <property type="term" value="F:dephospho-CoA kinase activity"/>
    <property type="evidence" value="ECO:0007669"/>
    <property type="project" value="InterPro"/>
</dbReference>
<dbReference type="GO" id="GO:0005524">
    <property type="term" value="F:ATP binding"/>
    <property type="evidence" value="ECO:0007669"/>
    <property type="project" value="UniProtKB-KW"/>
</dbReference>
<evidence type="ECO:0000313" key="4">
    <source>
        <dbReference type="Proteomes" id="UP000182334"/>
    </source>
</evidence>
<reference evidence="3 4" key="1">
    <citation type="submission" date="2016-10" db="EMBL/GenBank/DDBJ databases">
        <authorList>
            <person name="de Groot N.N."/>
        </authorList>
    </citation>
    <scope>NUCLEOTIDE SEQUENCE [LARGE SCALE GENOMIC DNA]</scope>
    <source>
        <strain evidence="3 4">CBS 141442</strain>
    </source>
</reference>
<evidence type="ECO:0000256" key="2">
    <source>
        <dbReference type="ARBA" id="ARBA00022840"/>
    </source>
</evidence>
<dbReference type="Pfam" id="PF01121">
    <property type="entry name" value="CoaE"/>
    <property type="match status" value="1"/>
</dbReference>
<dbReference type="HAMAP" id="MF_00376">
    <property type="entry name" value="Dephospho_CoA_kinase"/>
    <property type="match status" value="1"/>
</dbReference>
<dbReference type="EMBL" id="LT635756">
    <property type="protein sequence ID" value="SGZ46754.1"/>
    <property type="molecule type" value="Genomic_DNA"/>
</dbReference>
<name>A0A1L0B7E6_9ASCO</name>
<keyword evidence="1" id="KW-0547">Nucleotide-binding</keyword>
<dbReference type="CDD" id="cd02022">
    <property type="entry name" value="DPCK"/>
    <property type="match status" value="1"/>
</dbReference>
<dbReference type="GO" id="GO:0015937">
    <property type="term" value="P:coenzyme A biosynthetic process"/>
    <property type="evidence" value="ECO:0007669"/>
    <property type="project" value="InterPro"/>
</dbReference>
<dbReference type="InterPro" id="IPR027417">
    <property type="entry name" value="P-loop_NTPase"/>
</dbReference>